<feature type="signal peptide" evidence="2">
    <location>
        <begin position="1"/>
        <end position="21"/>
    </location>
</feature>
<sequence>MQKKVLVLAAAIAGCVAAVPAQVTTSAKVITSCVSKVTGLARIVASPGLCIDRFENVTQWNAQGPVGPQGLSGLPGAPGAPGTAGPAGAAGARGPAGATGAQGPAGVTGSPGVAGPVGPAGPNGAAGAVGPVGPQGAAGPIGPAGATGAAGAVGAAGPQGIAGPSGLTGLTGAAGAVGPAGPQGVAGPIGPMGAPGATGLPGVTGPSGPTGPTGLTGPQGPASPYLLSGNITIPDLTAGQYPQQFFAPLSGVTTTPATTTYAARTLQLQIPATCTQATFAIKAYISTGITARASLVYGLDKYGAPSFYFYNIARSALQCDLTGLEEGPASCSVGPVAVDPKNAYVLSISAPNGSQYLSGDTFLTTLTCQ</sequence>
<dbReference type="EMBL" id="CP003379">
    <property type="protein sequence ID" value="AFL90475.1"/>
    <property type="molecule type" value="Genomic_DNA"/>
</dbReference>
<dbReference type="GO" id="GO:0005615">
    <property type="term" value="C:extracellular space"/>
    <property type="evidence" value="ECO:0007669"/>
    <property type="project" value="TreeGrafter"/>
</dbReference>
<proteinExistence type="predicted"/>
<feature type="compositionally biased region" description="Low complexity" evidence="1">
    <location>
        <begin position="186"/>
        <end position="220"/>
    </location>
</feature>
<keyword evidence="4" id="KW-1185">Reference proteome</keyword>
<gene>
    <name evidence="3" type="ordered locus">Terro_4272</name>
</gene>
<dbReference type="PANTHER" id="PTHR24023:SF1082">
    <property type="entry name" value="COLLAGEN TRIPLE HELIX REPEAT"/>
    <property type="match status" value="1"/>
</dbReference>
<evidence type="ECO:0000313" key="4">
    <source>
        <dbReference type="Proteomes" id="UP000006056"/>
    </source>
</evidence>
<accession>I3ZMK7</accession>
<dbReference type="HOGENOM" id="CLU_749910_0_0_0"/>
<evidence type="ECO:0000256" key="2">
    <source>
        <dbReference type="SAM" id="SignalP"/>
    </source>
</evidence>
<dbReference type="Proteomes" id="UP000006056">
    <property type="component" value="Chromosome"/>
</dbReference>
<dbReference type="GO" id="GO:0031012">
    <property type="term" value="C:extracellular matrix"/>
    <property type="evidence" value="ECO:0007669"/>
    <property type="project" value="TreeGrafter"/>
</dbReference>
<reference evidence="3 4" key="1">
    <citation type="submission" date="2012-06" db="EMBL/GenBank/DDBJ databases">
        <title>Complete genome of Terriglobus roseus DSM 18391.</title>
        <authorList>
            <consortium name="US DOE Joint Genome Institute (JGI-PGF)"/>
            <person name="Lucas S."/>
            <person name="Copeland A."/>
            <person name="Lapidus A."/>
            <person name="Glavina del Rio T."/>
            <person name="Dalin E."/>
            <person name="Tice H."/>
            <person name="Bruce D."/>
            <person name="Goodwin L."/>
            <person name="Pitluck S."/>
            <person name="Peters L."/>
            <person name="Mikhailova N."/>
            <person name="Munk A.C.C."/>
            <person name="Kyrpides N."/>
            <person name="Mavromatis K."/>
            <person name="Ivanova N."/>
            <person name="Brettin T."/>
            <person name="Detter J.C."/>
            <person name="Han C."/>
            <person name="Larimer F."/>
            <person name="Land M."/>
            <person name="Hauser L."/>
            <person name="Markowitz V."/>
            <person name="Cheng J.-F."/>
            <person name="Hugenholtz P."/>
            <person name="Woyke T."/>
            <person name="Wu D."/>
            <person name="Brambilla E."/>
            <person name="Klenk H.-P."/>
            <person name="Eisen J.A."/>
        </authorList>
    </citation>
    <scope>NUCLEOTIDE SEQUENCE [LARGE SCALE GENOMIC DNA]</scope>
    <source>
        <strain evidence="4">DSM 18391 / NRRL B-41598 / KBS 63</strain>
    </source>
</reference>
<feature type="region of interest" description="Disordered" evidence="1">
    <location>
        <begin position="65"/>
        <end position="119"/>
    </location>
</feature>
<dbReference type="AlphaFoldDB" id="I3ZMK7"/>
<protein>
    <submittedName>
        <fullName evidence="3">Collagen triple helix repeat protein</fullName>
    </submittedName>
</protein>
<dbReference type="Pfam" id="PF01391">
    <property type="entry name" value="Collagen"/>
    <property type="match status" value="2"/>
</dbReference>
<keyword evidence="3" id="KW-0176">Collagen</keyword>
<feature type="chain" id="PRO_5003685047" evidence="2">
    <location>
        <begin position="22"/>
        <end position="369"/>
    </location>
</feature>
<dbReference type="InterPro" id="IPR050149">
    <property type="entry name" value="Collagen_superfamily"/>
</dbReference>
<keyword evidence="2" id="KW-0732">Signal</keyword>
<feature type="compositionally biased region" description="Low complexity" evidence="1">
    <location>
        <begin position="68"/>
        <end position="119"/>
    </location>
</feature>
<dbReference type="GO" id="GO:0030020">
    <property type="term" value="F:extracellular matrix structural constituent conferring tensile strength"/>
    <property type="evidence" value="ECO:0007669"/>
    <property type="project" value="TreeGrafter"/>
</dbReference>
<dbReference type="PANTHER" id="PTHR24023">
    <property type="entry name" value="COLLAGEN ALPHA"/>
    <property type="match status" value="1"/>
</dbReference>
<organism evidence="3 4">
    <name type="scientific">Terriglobus roseus (strain DSM 18391 / NRRL B-41598 / KBS 63)</name>
    <dbReference type="NCBI Taxonomy" id="926566"/>
    <lineage>
        <taxon>Bacteria</taxon>
        <taxon>Pseudomonadati</taxon>
        <taxon>Acidobacteriota</taxon>
        <taxon>Terriglobia</taxon>
        <taxon>Terriglobales</taxon>
        <taxon>Acidobacteriaceae</taxon>
        <taxon>Terriglobus</taxon>
    </lineage>
</organism>
<name>I3ZMK7_TERRK</name>
<evidence type="ECO:0000256" key="1">
    <source>
        <dbReference type="SAM" id="MobiDB-lite"/>
    </source>
</evidence>
<dbReference type="PATRIC" id="fig|926566.3.peg.4221"/>
<evidence type="ECO:0000313" key="3">
    <source>
        <dbReference type="EMBL" id="AFL90475.1"/>
    </source>
</evidence>
<dbReference type="KEGG" id="trs:Terro_4272"/>
<dbReference type="eggNOG" id="COG4675">
    <property type="taxonomic scope" value="Bacteria"/>
</dbReference>
<dbReference type="GO" id="GO:0030198">
    <property type="term" value="P:extracellular matrix organization"/>
    <property type="evidence" value="ECO:0007669"/>
    <property type="project" value="TreeGrafter"/>
</dbReference>
<dbReference type="PROSITE" id="PS51257">
    <property type="entry name" value="PROKAR_LIPOPROTEIN"/>
    <property type="match status" value="1"/>
</dbReference>
<dbReference type="InterPro" id="IPR008160">
    <property type="entry name" value="Collagen"/>
</dbReference>
<feature type="region of interest" description="Disordered" evidence="1">
    <location>
        <begin position="186"/>
        <end position="221"/>
    </location>
</feature>